<keyword evidence="3" id="KW-1185">Reference proteome</keyword>
<dbReference type="Gene3D" id="3.30.460.10">
    <property type="entry name" value="Beta Polymerase, domain 2"/>
    <property type="match status" value="1"/>
</dbReference>
<name>A0A1H0L5J0_9GAMM</name>
<feature type="domain" description="Polymerase nucleotidyl transferase" evidence="1">
    <location>
        <begin position="20"/>
        <end position="84"/>
    </location>
</feature>
<evidence type="ECO:0000259" key="1">
    <source>
        <dbReference type="Pfam" id="PF01909"/>
    </source>
</evidence>
<dbReference type="GO" id="GO:0016779">
    <property type="term" value="F:nucleotidyltransferase activity"/>
    <property type="evidence" value="ECO:0007669"/>
    <property type="project" value="InterPro"/>
</dbReference>
<organism evidence="2 3">
    <name type="scientific">Halomonas shengliensis</name>
    <dbReference type="NCBI Taxonomy" id="419597"/>
    <lineage>
        <taxon>Bacteria</taxon>
        <taxon>Pseudomonadati</taxon>
        <taxon>Pseudomonadota</taxon>
        <taxon>Gammaproteobacteria</taxon>
        <taxon>Oceanospirillales</taxon>
        <taxon>Halomonadaceae</taxon>
        <taxon>Halomonas</taxon>
    </lineage>
</organism>
<dbReference type="InterPro" id="IPR043519">
    <property type="entry name" value="NT_sf"/>
</dbReference>
<evidence type="ECO:0000313" key="3">
    <source>
        <dbReference type="Proteomes" id="UP000199075"/>
    </source>
</evidence>
<sequence>MRLSLSDIDAIKAVVTEICGERAVVRLFGSRLDDTAKGGDIDLMVELDEAVEHPARLSAWLSVKIMRATQGRKVDVILAAPNLEELPIHRIAREQGVILSHDA</sequence>
<dbReference type="STRING" id="419597.SAMN04487957_10923"/>
<dbReference type="RefSeq" id="WP_089679987.1">
    <property type="nucleotide sequence ID" value="NZ_FNIV01000009.1"/>
</dbReference>
<proteinExistence type="predicted"/>
<evidence type="ECO:0000313" key="2">
    <source>
        <dbReference type="EMBL" id="SDO63477.1"/>
    </source>
</evidence>
<accession>A0A1H0L5J0</accession>
<dbReference type="AlphaFoldDB" id="A0A1H0L5J0"/>
<reference evidence="3" key="1">
    <citation type="submission" date="2016-10" db="EMBL/GenBank/DDBJ databases">
        <authorList>
            <person name="Varghese N."/>
            <person name="Submissions S."/>
        </authorList>
    </citation>
    <scope>NUCLEOTIDE SEQUENCE [LARGE SCALE GENOMIC DNA]</scope>
    <source>
        <strain evidence="3">CGMCC 1.6444</strain>
    </source>
</reference>
<dbReference type="InterPro" id="IPR002934">
    <property type="entry name" value="Polymerase_NTP_transf_dom"/>
</dbReference>
<dbReference type="SUPFAM" id="SSF81301">
    <property type="entry name" value="Nucleotidyltransferase"/>
    <property type="match status" value="1"/>
</dbReference>
<dbReference type="EMBL" id="FNIV01000009">
    <property type="protein sequence ID" value="SDO63477.1"/>
    <property type="molecule type" value="Genomic_DNA"/>
</dbReference>
<gene>
    <name evidence="2" type="ORF">SAMN04487957_10923</name>
</gene>
<protein>
    <recommendedName>
        <fullName evidence="1">Polymerase nucleotidyl transferase domain-containing protein</fullName>
    </recommendedName>
</protein>
<dbReference type="OrthoDB" id="14556at2"/>
<dbReference type="Pfam" id="PF01909">
    <property type="entry name" value="NTP_transf_2"/>
    <property type="match status" value="1"/>
</dbReference>
<dbReference type="Proteomes" id="UP000199075">
    <property type="component" value="Unassembled WGS sequence"/>
</dbReference>